<feature type="region of interest" description="Disordered" evidence="1">
    <location>
        <begin position="37"/>
        <end position="84"/>
    </location>
</feature>
<protein>
    <submittedName>
        <fullName evidence="2">Uncharacterized protein</fullName>
    </submittedName>
</protein>
<feature type="compositionally biased region" description="Basic and acidic residues" evidence="1">
    <location>
        <begin position="120"/>
        <end position="134"/>
    </location>
</feature>
<comment type="caution">
    <text evidence="2">The sequence shown here is derived from an EMBL/GenBank/DDBJ whole genome shotgun (WGS) entry which is preliminary data.</text>
</comment>
<gene>
    <name evidence="2" type="ORF">PLEPLA_LOCUS33520</name>
</gene>
<evidence type="ECO:0000313" key="3">
    <source>
        <dbReference type="Proteomes" id="UP001153269"/>
    </source>
</evidence>
<organism evidence="2 3">
    <name type="scientific">Pleuronectes platessa</name>
    <name type="common">European plaice</name>
    <dbReference type="NCBI Taxonomy" id="8262"/>
    <lineage>
        <taxon>Eukaryota</taxon>
        <taxon>Metazoa</taxon>
        <taxon>Chordata</taxon>
        <taxon>Craniata</taxon>
        <taxon>Vertebrata</taxon>
        <taxon>Euteleostomi</taxon>
        <taxon>Actinopterygii</taxon>
        <taxon>Neopterygii</taxon>
        <taxon>Teleostei</taxon>
        <taxon>Neoteleostei</taxon>
        <taxon>Acanthomorphata</taxon>
        <taxon>Carangaria</taxon>
        <taxon>Pleuronectiformes</taxon>
        <taxon>Pleuronectoidei</taxon>
        <taxon>Pleuronectidae</taxon>
        <taxon>Pleuronectes</taxon>
    </lineage>
</organism>
<dbReference type="EMBL" id="CADEAL010003780">
    <property type="protein sequence ID" value="CAB1445783.1"/>
    <property type="molecule type" value="Genomic_DNA"/>
</dbReference>
<evidence type="ECO:0000256" key="1">
    <source>
        <dbReference type="SAM" id="MobiDB-lite"/>
    </source>
</evidence>
<evidence type="ECO:0000313" key="2">
    <source>
        <dbReference type="EMBL" id="CAB1445783.1"/>
    </source>
</evidence>
<feature type="compositionally biased region" description="Low complexity" evidence="1">
    <location>
        <begin position="107"/>
        <end position="119"/>
    </location>
</feature>
<sequence length="263" mass="29315">MSLEVDPQHSGSCFGKQLGGRRGCECITLEPSEMIVVDNGSEGDDSLLQREGSQRRSRRRFRRVNPRGERELITDGQEPASYNTSIPEPIWSHYIKMQVGPAKPQGPRASSATARPSRAPGREREPGRHGTEKHSSKHSAQSWTNAFKRPTDKTHRPQSPSGFSSRDAGLLLHSLSVQKALRRGWLSTEQHTIHTGFSLREWERGGAVLARGVSINRGDESLKPGFYGSGIFNHGPCAPLELRRQIKSLQRDRERSMTDADSE</sequence>
<name>A0A9N7YZN1_PLEPL</name>
<accession>A0A9N7YZN1</accession>
<feature type="compositionally biased region" description="Basic residues" evidence="1">
    <location>
        <begin position="55"/>
        <end position="65"/>
    </location>
</feature>
<keyword evidence="3" id="KW-1185">Reference proteome</keyword>
<proteinExistence type="predicted"/>
<dbReference type="Proteomes" id="UP001153269">
    <property type="component" value="Unassembled WGS sequence"/>
</dbReference>
<reference evidence="2" key="1">
    <citation type="submission" date="2020-03" db="EMBL/GenBank/DDBJ databases">
        <authorList>
            <person name="Weist P."/>
        </authorList>
    </citation>
    <scope>NUCLEOTIDE SEQUENCE</scope>
</reference>
<dbReference type="AlphaFoldDB" id="A0A9N7YZN1"/>
<feature type="region of interest" description="Disordered" evidence="1">
    <location>
        <begin position="100"/>
        <end position="166"/>
    </location>
</feature>